<comment type="caution">
    <text evidence="2">The sequence shown here is derived from an EMBL/GenBank/DDBJ whole genome shotgun (WGS) entry which is preliminary data.</text>
</comment>
<feature type="transmembrane region" description="Helical" evidence="1">
    <location>
        <begin position="54"/>
        <end position="70"/>
    </location>
</feature>
<sequence length="116" mass="13318">MGIRGKIIAATPFLATIAFLTIGFTTGVWHPTWVVFFSILIIPDILSKNFIFKAYPIAVLATYITLGITLGMWHPLWVIFLTIPVYYIFFGSIHRKRNKNKCEVIDEEKSERIEVL</sequence>
<dbReference type="AlphaFoldDB" id="A0A397RN02"/>
<evidence type="ECO:0000313" key="2">
    <source>
        <dbReference type="EMBL" id="RIA75503.1"/>
    </source>
</evidence>
<keyword evidence="3" id="KW-1185">Reference proteome</keyword>
<dbReference type="RefSeq" id="WP_119016591.1">
    <property type="nucleotide sequence ID" value="NZ_QXEV01000018.1"/>
</dbReference>
<name>A0A397RN02_9MOLU</name>
<keyword evidence="1" id="KW-0472">Membrane</keyword>
<reference evidence="2 3" key="1">
    <citation type="submission" date="2018-08" db="EMBL/GenBank/DDBJ databases">
        <title>Genomic Encyclopedia of Archaeal and Bacterial Type Strains, Phase II (KMG-II): from individual species to whole genera.</title>
        <authorList>
            <person name="Goeker M."/>
        </authorList>
    </citation>
    <scope>NUCLEOTIDE SEQUENCE [LARGE SCALE GENOMIC DNA]</scope>
    <source>
        <strain evidence="2 3">ATCC 27112</strain>
    </source>
</reference>
<proteinExistence type="predicted"/>
<gene>
    <name evidence="2" type="ORF">EI71_01471</name>
</gene>
<protein>
    <submittedName>
        <fullName evidence="2">Uncharacterized protein</fullName>
    </submittedName>
</protein>
<keyword evidence="1" id="KW-0812">Transmembrane</keyword>
<dbReference type="Proteomes" id="UP000266506">
    <property type="component" value="Unassembled WGS sequence"/>
</dbReference>
<dbReference type="OrthoDB" id="9781544at2"/>
<keyword evidence="1" id="KW-1133">Transmembrane helix</keyword>
<dbReference type="EMBL" id="QXEV01000018">
    <property type="protein sequence ID" value="RIA75503.1"/>
    <property type="molecule type" value="Genomic_DNA"/>
</dbReference>
<organism evidence="2 3">
    <name type="scientific">Anaeroplasma bactoclasticum</name>
    <dbReference type="NCBI Taxonomy" id="2088"/>
    <lineage>
        <taxon>Bacteria</taxon>
        <taxon>Bacillati</taxon>
        <taxon>Mycoplasmatota</taxon>
        <taxon>Mollicutes</taxon>
        <taxon>Anaeroplasmatales</taxon>
        <taxon>Anaeroplasmataceae</taxon>
        <taxon>Anaeroplasma</taxon>
    </lineage>
</organism>
<evidence type="ECO:0000256" key="1">
    <source>
        <dbReference type="SAM" id="Phobius"/>
    </source>
</evidence>
<dbReference type="InParanoid" id="A0A397RN02"/>
<accession>A0A397RN02</accession>
<feature type="transmembrane region" description="Helical" evidence="1">
    <location>
        <begin position="76"/>
        <end position="93"/>
    </location>
</feature>
<evidence type="ECO:0000313" key="3">
    <source>
        <dbReference type="Proteomes" id="UP000266506"/>
    </source>
</evidence>